<dbReference type="Proteomes" id="UP000187074">
    <property type="component" value="Unassembled WGS sequence"/>
</dbReference>
<reference evidence="8 9" key="1">
    <citation type="submission" date="2016-11" db="EMBL/GenBank/DDBJ databases">
        <title>Paenibacillus species isolates.</title>
        <authorList>
            <person name="Beno S.M."/>
        </authorList>
    </citation>
    <scope>NUCLEOTIDE SEQUENCE [LARGE SCALE GENOMIC DNA]</scope>
    <source>
        <strain evidence="8 9">FSL F4-0100</strain>
    </source>
</reference>
<evidence type="ECO:0000256" key="4">
    <source>
        <dbReference type="ARBA" id="ARBA00023136"/>
    </source>
</evidence>
<feature type="transmembrane region" description="Helical" evidence="6">
    <location>
        <begin position="291"/>
        <end position="310"/>
    </location>
</feature>
<evidence type="ECO:0000256" key="1">
    <source>
        <dbReference type="ARBA" id="ARBA00004141"/>
    </source>
</evidence>
<dbReference type="STRING" id="1401.BK123_27000"/>
<keyword evidence="2 6" id="KW-0812">Transmembrane</keyword>
<sequence>MARKTLHRNCGMMLIALVLVAGIRSGMFFDGDIYGVGAGFGVLLLLMMGTKRHGGIQGQEIHGIGMMPGLVNLDKGLRVVHGCICGMILMYVLHAIGRPLSLEGTMKEIILWGSYGSFAAVAWRICRAGDGLRMMQAGWHLMGAVLCGSALLAVYGLLELPYGIYHTADADISATGARLGGLLQYPNTFGAVMAAFLLERLFALPSVLRTRTGTLRAAAALLPLLPYTAALLLTESRGAWLAAALACAAGFAQERRAFAPLLVAAAAPLASAALLYRQLAEAKLAPAVLPGLLWLAGLWAGGVLAGLLLCRWRHSRGPWRRYAAPGALGAAALLAAAAGAVILHQVQDRTLGGAATLSARRLMYSDAWQLARSSLWLGRGGETWRQSYLAIQSQPYVGAEVHSGYMDILLNAGLIGLLLVLVLVSFIVAGLIAVNSRLMPAAFVLIGHAAVDFDLSFGLVWLLLFWLTVMGFAAASSGREVQNGPIAAQRRKPFKIGKKLLAVYEGNRGNRPLLPLLRVTAIVLLVCWVLLAAALGISEVKERWAASEPPGRQIALLQSSLRWNLANTEAALSLADWLPPSQRIPLLMESLVYAPNHPGLSWKLAEAYSLRGESEEATAWYIAAIDRDRFNDVKQTRAVLKLAALADWHRTAGDSTRSVEAARAGLEILKRYRALAADLREMDDHRNDREFDLSMLAVRQANRLEKMLNGEHEKHAAKQPMKADISARR</sequence>
<dbReference type="AlphaFoldDB" id="A0A1R1AV70"/>
<accession>A0A1R1AV70</accession>
<protein>
    <submittedName>
        <fullName evidence="8">Polymerase</fullName>
    </submittedName>
</protein>
<feature type="transmembrane region" description="Helical" evidence="6">
    <location>
        <begin position="408"/>
        <end position="434"/>
    </location>
</feature>
<feature type="transmembrane region" description="Helical" evidence="6">
    <location>
        <begin position="188"/>
        <end position="208"/>
    </location>
</feature>
<dbReference type="RefSeq" id="WP_076325469.1">
    <property type="nucleotide sequence ID" value="NZ_MRTF01000010.1"/>
</dbReference>
<feature type="domain" description="O-antigen ligase-related" evidence="7">
    <location>
        <begin position="301"/>
        <end position="421"/>
    </location>
</feature>
<evidence type="ECO:0000259" key="7">
    <source>
        <dbReference type="Pfam" id="PF04932"/>
    </source>
</evidence>
<gene>
    <name evidence="8" type="ORF">BK123_27000</name>
</gene>
<evidence type="ECO:0000313" key="9">
    <source>
        <dbReference type="Proteomes" id="UP000187074"/>
    </source>
</evidence>
<evidence type="ECO:0000256" key="6">
    <source>
        <dbReference type="SAM" id="Phobius"/>
    </source>
</evidence>
<evidence type="ECO:0000256" key="2">
    <source>
        <dbReference type="ARBA" id="ARBA00022692"/>
    </source>
</evidence>
<keyword evidence="3 6" id="KW-1133">Transmembrane helix</keyword>
<organism evidence="8 9">
    <name type="scientific">Paenibacillus lautus</name>
    <name type="common">Bacillus lautus</name>
    <dbReference type="NCBI Taxonomy" id="1401"/>
    <lineage>
        <taxon>Bacteria</taxon>
        <taxon>Bacillati</taxon>
        <taxon>Bacillota</taxon>
        <taxon>Bacilli</taxon>
        <taxon>Bacillales</taxon>
        <taxon>Paenibacillaceae</taxon>
        <taxon>Paenibacillus</taxon>
    </lineage>
</organism>
<dbReference type="EMBL" id="MRTF01000010">
    <property type="protein sequence ID" value="OME89451.1"/>
    <property type="molecule type" value="Genomic_DNA"/>
</dbReference>
<proteinExistence type="predicted"/>
<comment type="caution">
    <text evidence="8">The sequence shown here is derived from an EMBL/GenBank/DDBJ whole genome shotgun (WGS) entry which is preliminary data.</text>
</comment>
<feature type="transmembrane region" description="Helical" evidence="6">
    <location>
        <begin position="261"/>
        <end position="279"/>
    </location>
</feature>
<evidence type="ECO:0000313" key="8">
    <source>
        <dbReference type="EMBL" id="OME89451.1"/>
    </source>
</evidence>
<feature type="transmembrane region" description="Helical" evidence="6">
    <location>
        <begin position="109"/>
        <end position="126"/>
    </location>
</feature>
<dbReference type="PANTHER" id="PTHR37422:SF13">
    <property type="entry name" value="LIPOPOLYSACCHARIDE BIOSYNTHESIS PROTEIN PA4999-RELATED"/>
    <property type="match status" value="1"/>
</dbReference>
<name>A0A1R1AV70_PAELA</name>
<feature type="region of interest" description="Disordered" evidence="5">
    <location>
        <begin position="709"/>
        <end position="729"/>
    </location>
</feature>
<feature type="transmembrane region" description="Helical" evidence="6">
    <location>
        <begin position="138"/>
        <end position="158"/>
    </location>
</feature>
<feature type="transmembrane region" description="Helical" evidence="6">
    <location>
        <begin position="9"/>
        <end position="27"/>
    </location>
</feature>
<feature type="transmembrane region" description="Helical" evidence="6">
    <location>
        <begin position="33"/>
        <end position="50"/>
    </location>
</feature>
<feature type="transmembrane region" description="Helical" evidence="6">
    <location>
        <begin position="455"/>
        <end position="475"/>
    </location>
</feature>
<evidence type="ECO:0000256" key="5">
    <source>
        <dbReference type="SAM" id="MobiDB-lite"/>
    </source>
</evidence>
<feature type="transmembrane region" description="Helical" evidence="6">
    <location>
        <begin position="516"/>
        <end position="537"/>
    </location>
</feature>
<dbReference type="InterPro" id="IPR051533">
    <property type="entry name" value="WaaL-like"/>
</dbReference>
<dbReference type="InterPro" id="IPR007016">
    <property type="entry name" value="O-antigen_ligase-rel_domated"/>
</dbReference>
<evidence type="ECO:0000256" key="3">
    <source>
        <dbReference type="ARBA" id="ARBA00022989"/>
    </source>
</evidence>
<comment type="subcellular location">
    <subcellularLocation>
        <location evidence="1">Membrane</location>
        <topology evidence="1">Multi-pass membrane protein</topology>
    </subcellularLocation>
</comment>
<dbReference type="Pfam" id="PF04932">
    <property type="entry name" value="Wzy_C"/>
    <property type="match status" value="1"/>
</dbReference>
<dbReference type="GO" id="GO:0016020">
    <property type="term" value="C:membrane"/>
    <property type="evidence" value="ECO:0007669"/>
    <property type="project" value="UniProtKB-SubCell"/>
</dbReference>
<feature type="transmembrane region" description="Helical" evidence="6">
    <location>
        <begin position="76"/>
        <end position="97"/>
    </location>
</feature>
<dbReference type="PANTHER" id="PTHR37422">
    <property type="entry name" value="TEICHURONIC ACID BIOSYNTHESIS PROTEIN TUAE"/>
    <property type="match status" value="1"/>
</dbReference>
<feature type="transmembrane region" description="Helical" evidence="6">
    <location>
        <begin position="322"/>
        <end position="343"/>
    </location>
</feature>
<keyword evidence="4 6" id="KW-0472">Membrane</keyword>